<dbReference type="OrthoDB" id="341421at2759"/>
<dbReference type="Proteomes" id="UP000649617">
    <property type="component" value="Unassembled WGS sequence"/>
</dbReference>
<accession>A0A812XRV4</accession>
<reference evidence="1" key="1">
    <citation type="submission" date="2021-02" db="EMBL/GenBank/DDBJ databases">
        <authorList>
            <person name="Dougan E. K."/>
            <person name="Rhodes N."/>
            <person name="Thang M."/>
            <person name="Chan C."/>
        </authorList>
    </citation>
    <scope>NUCLEOTIDE SEQUENCE</scope>
</reference>
<sequence>MHADDFDGAPEIFRNYGFIEKPPVMWWFNSVKTEHRHAWIQLDDDGATSWFADTEDHGPGTNLTGLVLEGEALLEDLKVREERMGLLVGAGSEDEPFSFQGSNGGKHRRMALAFRQAFKTALKAAIKAAKAETNGGRVEL</sequence>
<dbReference type="EMBL" id="CAJNIZ010046527">
    <property type="protein sequence ID" value="CAE7750587.1"/>
    <property type="molecule type" value="Genomic_DNA"/>
</dbReference>
<proteinExistence type="predicted"/>
<evidence type="ECO:0000313" key="1">
    <source>
        <dbReference type="EMBL" id="CAE7750587.1"/>
    </source>
</evidence>
<protein>
    <submittedName>
        <fullName evidence="1">Uncharacterized protein</fullName>
    </submittedName>
</protein>
<gene>
    <name evidence="1" type="ORF">SPIL2461_LOCUS21729</name>
</gene>
<dbReference type="AlphaFoldDB" id="A0A812XRV4"/>
<evidence type="ECO:0000313" key="2">
    <source>
        <dbReference type="Proteomes" id="UP000649617"/>
    </source>
</evidence>
<keyword evidence="2" id="KW-1185">Reference proteome</keyword>
<organism evidence="1 2">
    <name type="scientific">Symbiodinium pilosum</name>
    <name type="common">Dinoflagellate</name>
    <dbReference type="NCBI Taxonomy" id="2952"/>
    <lineage>
        <taxon>Eukaryota</taxon>
        <taxon>Sar</taxon>
        <taxon>Alveolata</taxon>
        <taxon>Dinophyceae</taxon>
        <taxon>Suessiales</taxon>
        <taxon>Symbiodiniaceae</taxon>
        <taxon>Symbiodinium</taxon>
    </lineage>
</organism>
<name>A0A812XRV4_SYMPI</name>
<comment type="caution">
    <text evidence="1">The sequence shown here is derived from an EMBL/GenBank/DDBJ whole genome shotgun (WGS) entry which is preliminary data.</text>
</comment>